<dbReference type="InterPro" id="IPR000835">
    <property type="entry name" value="HTH_MarR-typ"/>
</dbReference>
<dbReference type="CDD" id="cd04301">
    <property type="entry name" value="NAT_SF"/>
    <property type="match status" value="1"/>
</dbReference>
<evidence type="ECO:0000259" key="2">
    <source>
        <dbReference type="PROSITE" id="PS50995"/>
    </source>
</evidence>
<dbReference type="PROSITE" id="PS51186">
    <property type="entry name" value="GNAT"/>
    <property type="match status" value="1"/>
</dbReference>
<dbReference type="GO" id="GO:0003700">
    <property type="term" value="F:DNA-binding transcription factor activity"/>
    <property type="evidence" value="ECO:0007669"/>
    <property type="project" value="InterPro"/>
</dbReference>
<keyword evidence="5" id="KW-1185">Reference proteome</keyword>
<dbReference type="PANTHER" id="PTHR13947">
    <property type="entry name" value="GNAT FAMILY N-ACETYLTRANSFERASE"/>
    <property type="match status" value="1"/>
</dbReference>
<dbReference type="OrthoDB" id="273614at2"/>
<dbReference type="EMBL" id="SWJE01000005">
    <property type="protein sequence ID" value="TKC89584.1"/>
    <property type="molecule type" value="Genomic_DNA"/>
</dbReference>
<dbReference type="Pfam" id="PF00583">
    <property type="entry name" value="Acetyltransf_1"/>
    <property type="match status" value="1"/>
</dbReference>
<name>A0A4U1I814_9BURK</name>
<evidence type="ECO:0000259" key="3">
    <source>
        <dbReference type="PROSITE" id="PS51186"/>
    </source>
</evidence>
<evidence type="ECO:0000313" key="5">
    <source>
        <dbReference type="Proteomes" id="UP000305539"/>
    </source>
</evidence>
<dbReference type="PROSITE" id="PS50995">
    <property type="entry name" value="HTH_MARR_2"/>
    <property type="match status" value="1"/>
</dbReference>
<accession>A0A4U1I814</accession>
<dbReference type="PANTHER" id="PTHR13947:SF37">
    <property type="entry name" value="LD18367P"/>
    <property type="match status" value="1"/>
</dbReference>
<dbReference type="InterPro" id="IPR016181">
    <property type="entry name" value="Acyl_CoA_acyltransferase"/>
</dbReference>
<dbReference type="InterPro" id="IPR036390">
    <property type="entry name" value="WH_DNA-bd_sf"/>
</dbReference>
<reference evidence="4 5" key="1">
    <citation type="submission" date="2019-04" db="EMBL/GenBank/DDBJ databases">
        <title>Trinickia sp. 7GSK02, isolated from subtropical forest soil.</title>
        <authorList>
            <person name="Gao Z.-H."/>
            <person name="Qiu L.-H."/>
        </authorList>
    </citation>
    <scope>NUCLEOTIDE SEQUENCE [LARGE SCALE GENOMIC DNA]</scope>
    <source>
        <strain evidence="4 5">7GSK02</strain>
    </source>
</reference>
<dbReference type="Pfam" id="PF01047">
    <property type="entry name" value="MarR"/>
    <property type="match status" value="1"/>
</dbReference>
<dbReference type="SUPFAM" id="SSF46785">
    <property type="entry name" value="Winged helix' DNA-binding domain"/>
    <property type="match status" value="1"/>
</dbReference>
<organism evidence="4 5">
    <name type="scientific">Trinickia terrae</name>
    <dbReference type="NCBI Taxonomy" id="2571161"/>
    <lineage>
        <taxon>Bacteria</taxon>
        <taxon>Pseudomonadati</taxon>
        <taxon>Pseudomonadota</taxon>
        <taxon>Betaproteobacteria</taxon>
        <taxon>Burkholderiales</taxon>
        <taxon>Burkholderiaceae</taxon>
        <taxon>Trinickia</taxon>
    </lineage>
</organism>
<comment type="caution">
    <text evidence="4">The sequence shown here is derived from an EMBL/GenBank/DDBJ whole genome shotgun (WGS) entry which is preliminary data.</text>
</comment>
<dbReference type="AlphaFoldDB" id="A0A4U1I814"/>
<dbReference type="Proteomes" id="UP000305539">
    <property type="component" value="Unassembled WGS sequence"/>
</dbReference>
<feature type="domain" description="N-acetyltransferase" evidence="3">
    <location>
        <begin position="166"/>
        <end position="309"/>
    </location>
</feature>
<proteinExistence type="predicted"/>
<dbReference type="InterPro" id="IPR050769">
    <property type="entry name" value="NAT_camello-type"/>
</dbReference>
<dbReference type="Gene3D" id="3.40.630.30">
    <property type="match status" value="1"/>
</dbReference>
<dbReference type="GO" id="GO:0008080">
    <property type="term" value="F:N-acetyltransferase activity"/>
    <property type="evidence" value="ECO:0007669"/>
    <property type="project" value="InterPro"/>
</dbReference>
<dbReference type="InterPro" id="IPR036388">
    <property type="entry name" value="WH-like_DNA-bd_sf"/>
</dbReference>
<gene>
    <name evidence="4" type="ORF">FAZ69_11705</name>
</gene>
<dbReference type="RefSeq" id="WP_136894488.1">
    <property type="nucleotide sequence ID" value="NZ_SWJE01000005.1"/>
</dbReference>
<dbReference type="SMART" id="SM00347">
    <property type="entry name" value="HTH_MARR"/>
    <property type="match status" value="1"/>
</dbReference>
<feature type="domain" description="HTH marR-type" evidence="2">
    <location>
        <begin position="1"/>
        <end position="141"/>
    </location>
</feature>
<sequence>MTDSTLLKRAEAVRHFNRFYTKHIGVLHESLQNTPFSLTEVRVLRELTRGTASTASEVARNLGLDSGYLSRLLTSFERHGLITRRQSDADARQSLLTLTENGHAAYEPLDAAAVREVCAVLDRLSDARQEQLIAAMQAIEQLIGGDSHVSSIVTLRLPAAGDYGWIVHRQAQLFGLAYGADPAFEAFVAQEVADFARQHNPQREICWIASRARAIVGAAFVAAQSEAIAQLRLLFVEPEARRLGIGTQLVDEALHFARQAGYSRLALSTNGVLNGARRLFERAGFACVAESPERRFGRNLVTQTWECRL</sequence>
<keyword evidence="1 4" id="KW-0808">Transferase</keyword>
<evidence type="ECO:0000313" key="4">
    <source>
        <dbReference type="EMBL" id="TKC89584.1"/>
    </source>
</evidence>
<dbReference type="SUPFAM" id="SSF55729">
    <property type="entry name" value="Acyl-CoA N-acyltransferases (Nat)"/>
    <property type="match status" value="1"/>
</dbReference>
<evidence type="ECO:0000256" key="1">
    <source>
        <dbReference type="ARBA" id="ARBA00022679"/>
    </source>
</evidence>
<dbReference type="Gene3D" id="1.10.10.10">
    <property type="entry name" value="Winged helix-like DNA-binding domain superfamily/Winged helix DNA-binding domain"/>
    <property type="match status" value="1"/>
</dbReference>
<dbReference type="InterPro" id="IPR000182">
    <property type="entry name" value="GNAT_dom"/>
</dbReference>
<protein>
    <submittedName>
        <fullName evidence="4">GNAT family N-acetyltransferase</fullName>
    </submittedName>
</protein>